<keyword evidence="1" id="KW-0812">Transmembrane</keyword>
<keyword evidence="1" id="KW-0472">Membrane</keyword>
<dbReference type="GO" id="GO:0016301">
    <property type="term" value="F:kinase activity"/>
    <property type="evidence" value="ECO:0007669"/>
    <property type="project" value="UniProtKB-KW"/>
</dbReference>
<dbReference type="EMBL" id="VRSX01000004">
    <property type="protein sequence ID" value="TXK10576.1"/>
    <property type="molecule type" value="Genomic_DNA"/>
</dbReference>
<keyword evidence="1" id="KW-1133">Transmembrane helix</keyword>
<dbReference type="AlphaFoldDB" id="A0A5C8I072"/>
<gene>
    <name evidence="2" type="ORF">FVP74_09545</name>
</gene>
<proteinExistence type="predicted"/>
<keyword evidence="2" id="KW-0808">Transferase</keyword>
<accession>A0A5C8I072</accession>
<keyword evidence="3" id="KW-1185">Reference proteome</keyword>
<dbReference type="OrthoDB" id="5083736at2"/>
<evidence type="ECO:0000313" key="3">
    <source>
        <dbReference type="Proteomes" id="UP000321949"/>
    </source>
</evidence>
<feature type="transmembrane region" description="Helical" evidence="1">
    <location>
        <begin position="73"/>
        <end position="92"/>
    </location>
</feature>
<comment type="caution">
    <text evidence="2">The sequence shown here is derived from an EMBL/GenBank/DDBJ whole genome shotgun (WGS) entry which is preliminary data.</text>
</comment>
<name>A0A5C8I072_9MICO</name>
<organism evidence="2 3">
    <name type="scientific">Microbacterium saccharophilum</name>
    <dbReference type="NCBI Taxonomy" id="1213358"/>
    <lineage>
        <taxon>Bacteria</taxon>
        <taxon>Bacillati</taxon>
        <taxon>Actinomycetota</taxon>
        <taxon>Actinomycetes</taxon>
        <taxon>Micrococcales</taxon>
        <taxon>Microbacteriaceae</taxon>
        <taxon>Microbacterium</taxon>
    </lineage>
</organism>
<keyword evidence="2" id="KW-0418">Kinase</keyword>
<feature type="transmembrane region" description="Helical" evidence="1">
    <location>
        <begin position="98"/>
        <end position="118"/>
    </location>
</feature>
<dbReference type="Proteomes" id="UP000321949">
    <property type="component" value="Unassembled WGS sequence"/>
</dbReference>
<evidence type="ECO:0000256" key="1">
    <source>
        <dbReference type="SAM" id="Phobius"/>
    </source>
</evidence>
<sequence>MRTTVVERTAATLLAAEGIGLLVLLGWQVVAIVTGDTDSVASAVALVVLTALGAAAVLGFAVATWVGQSWGRSGGIVTQLLVLAVALGAATGDYGHPAIAVGLAIPAIVVGLCLIAAARAAGRRRPATD</sequence>
<reference evidence="2 3" key="1">
    <citation type="submission" date="2019-08" db="EMBL/GenBank/DDBJ databases">
        <authorList>
            <person name="Dong K."/>
        </authorList>
    </citation>
    <scope>NUCLEOTIDE SEQUENCE [LARGE SCALE GENOMIC DNA]</scope>
    <source>
        <strain evidence="2 3">K-1</strain>
    </source>
</reference>
<dbReference type="RefSeq" id="WP_147051493.1">
    <property type="nucleotide sequence ID" value="NZ_BKAH01000023.1"/>
</dbReference>
<feature type="transmembrane region" description="Helical" evidence="1">
    <location>
        <begin position="12"/>
        <end position="34"/>
    </location>
</feature>
<feature type="transmembrane region" description="Helical" evidence="1">
    <location>
        <begin position="40"/>
        <end position="66"/>
    </location>
</feature>
<evidence type="ECO:0000313" key="2">
    <source>
        <dbReference type="EMBL" id="TXK10576.1"/>
    </source>
</evidence>
<protein>
    <submittedName>
        <fullName evidence="2">Histidine kinase</fullName>
    </submittedName>
</protein>